<keyword evidence="2" id="KW-0812">Transmembrane</keyword>
<dbReference type="Pfam" id="PF06580">
    <property type="entry name" value="His_kinase"/>
    <property type="match status" value="1"/>
</dbReference>
<dbReference type="Gene3D" id="3.30.565.10">
    <property type="entry name" value="Histidine kinase-like ATPase, C-terminal domain"/>
    <property type="match status" value="1"/>
</dbReference>
<evidence type="ECO:0000259" key="3">
    <source>
        <dbReference type="Pfam" id="PF06580"/>
    </source>
</evidence>
<gene>
    <name evidence="4" type="ORF">EJV47_01170</name>
</gene>
<dbReference type="AlphaFoldDB" id="A0A3S0HCC9"/>
<dbReference type="GO" id="GO:0016020">
    <property type="term" value="C:membrane"/>
    <property type="evidence" value="ECO:0007669"/>
    <property type="project" value="InterPro"/>
</dbReference>
<keyword evidence="2" id="KW-0472">Membrane</keyword>
<dbReference type="InterPro" id="IPR036890">
    <property type="entry name" value="HATPase_C_sf"/>
</dbReference>
<dbReference type="GO" id="GO:0000155">
    <property type="term" value="F:phosphorelay sensor kinase activity"/>
    <property type="evidence" value="ECO:0007669"/>
    <property type="project" value="InterPro"/>
</dbReference>
<dbReference type="OrthoDB" id="9792992at2"/>
<keyword evidence="5" id="KW-1185">Reference proteome</keyword>
<evidence type="ECO:0000313" key="4">
    <source>
        <dbReference type="EMBL" id="RTQ53382.1"/>
    </source>
</evidence>
<organism evidence="4 5">
    <name type="scientific">Hymenobacter gummosus</name>
    <dbReference type="NCBI Taxonomy" id="1776032"/>
    <lineage>
        <taxon>Bacteria</taxon>
        <taxon>Pseudomonadati</taxon>
        <taxon>Bacteroidota</taxon>
        <taxon>Cytophagia</taxon>
        <taxon>Cytophagales</taxon>
        <taxon>Hymenobacteraceae</taxon>
        <taxon>Hymenobacter</taxon>
    </lineage>
</organism>
<feature type="domain" description="Signal transduction histidine kinase internal region" evidence="3">
    <location>
        <begin position="207"/>
        <end position="285"/>
    </location>
</feature>
<feature type="transmembrane region" description="Helical" evidence="2">
    <location>
        <begin position="125"/>
        <end position="146"/>
    </location>
</feature>
<dbReference type="PANTHER" id="PTHR34220:SF7">
    <property type="entry name" value="SENSOR HISTIDINE KINASE YPDA"/>
    <property type="match status" value="1"/>
</dbReference>
<feature type="transmembrane region" description="Helical" evidence="2">
    <location>
        <begin position="166"/>
        <end position="187"/>
    </location>
</feature>
<keyword evidence="2" id="KW-1133">Transmembrane helix</keyword>
<evidence type="ECO:0000256" key="2">
    <source>
        <dbReference type="SAM" id="Phobius"/>
    </source>
</evidence>
<dbReference type="EMBL" id="RXOF01000001">
    <property type="protein sequence ID" value="RTQ53382.1"/>
    <property type="molecule type" value="Genomic_DNA"/>
</dbReference>
<keyword evidence="4" id="KW-0418">Kinase</keyword>
<feature type="transmembrane region" description="Helical" evidence="2">
    <location>
        <begin position="62"/>
        <end position="83"/>
    </location>
</feature>
<dbReference type="SUPFAM" id="SSF55874">
    <property type="entry name" value="ATPase domain of HSP90 chaperone/DNA topoisomerase II/histidine kinase"/>
    <property type="match status" value="1"/>
</dbReference>
<comment type="caution">
    <text evidence="4">The sequence shown here is derived from an EMBL/GenBank/DDBJ whole genome shotgun (WGS) entry which is preliminary data.</text>
</comment>
<evidence type="ECO:0000256" key="1">
    <source>
        <dbReference type="SAM" id="MobiDB-lite"/>
    </source>
</evidence>
<feature type="transmembrane region" description="Helical" evidence="2">
    <location>
        <begin position="95"/>
        <end position="113"/>
    </location>
</feature>
<dbReference type="InterPro" id="IPR010559">
    <property type="entry name" value="Sig_transdc_His_kin_internal"/>
</dbReference>
<dbReference type="Proteomes" id="UP000282184">
    <property type="component" value="Unassembled WGS sequence"/>
</dbReference>
<feature type="region of interest" description="Disordered" evidence="1">
    <location>
        <begin position="1"/>
        <end position="23"/>
    </location>
</feature>
<keyword evidence="4" id="KW-0808">Transferase</keyword>
<proteinExistence type="predicted"/>
<reference evidence="4 5" key="1">
    <citation type="submission" date="2018-12" db="EMBL/GenBank/DDBJ databases">
        <title>Hymenobacter gummosus sp. nov., isolated from a spring.</title>
        <authorList>
            <person name="Nie L."/>
        </authorList>
    </citation>
    <scope>NUCLEOTIDE SEQUENCE [LARGE SCALE GENOMIC DNA]</scope>
    <source>
        <strain evidence="4 5">KCTC 52166</strain>
    </source>
</reference>
<accession>A0A3S0HCC9</accession>
<evidence type="ECO:0000313" key="5">
    <source>
        <dbReference type="Proteomes" id="UP000282184"/>
    </source>
</evidence>
<sequence>MVRGKRVRQAGPTDGEAPLRSSNRFLSPRTRSRVLPDITRTGGAVGPPVLLAMARFFTRQRLLHILVHLVFWVSLPFLPWAILQQQPPHFSFWRAFTPVLRMAVLFYLNYWVLIPRLLARRRVALYGLAVLALMLLLHLPMSLHWLGLGTPPPPRPGGTLAGRQQFQAVIILITVLVWMVSSGLRITSEWFENERVRRQMHHDKLTAELSFLKSQVSPHFLFNTLNNIYSLAQLRSDDTPEAILKLSQLMRYMLYEANDPRVPLEQEVEYLRNYVDLQRLRLADDVAIEFSQEGNLAGKLIEPMLLIPFVENAFKHGVSYQHTSFIHISLRVLGDELLFRVQNRRFPQLPSLTAARDSGIGVQNVTQRLRLLYPDRHLLHIEPTADEYIVTLTLALPHATLPVS</sequence>
<dbReference type="PANTHER" id="PTHR34220">
    <property type="entry name" value="SENSOR HISTIDINE KINASE YPDA"/>
    <property type="match status" value="1"/>
</dbReference>
<name>A0A3S0HCC9_9BACT</name>
<protein>
    <submittedName>
        <fullName evidence="4">Histidine kinase</fullName>
    </submittedName>
</protein>
<dbReference type="InterPro" id="IPR050640">
    <property type="entry name" value="Bact_2-comp_sensor_kinase"/>
</dbReference>